<dbReference type="SUPFAM" id="SSF48576">
    <property type="entry name" value="Terpenoid synthases"/>
    <property type="match status" value="1"/>
</dbReference>
<dbReference type="Pfam" id="PF19086">
    <property type="entry name" value="Terpene_syn_C_2"/>
    <property type="match status" value="1"/>
</dbReference>
<comment type="cofactor">
    <cofactor evidence="2">
        <name>Mg(2+)</name>
        <dbReference type="ChEBI" id="CHEBI:18420"/>
    </cofactor>
</comment>
<accession>A0ABP7CIM4</accession>
<sequence>MERDTVAWLESFELDDEQRETGRLRAIIAGELAGRTILVSDDPPGPFSTDSLMWLFAFDDAYCDEGRYSHDPTSMAVLVAEMGRSPRPGTPRPPSPLARSLADLHRRLDVLASPVQTARRVHAMKGYFSYQVREAAFRSTGTTPTLDQYAVARIRNGSMELCAMTLDIAEGYEVPATEIDLPAVRALTEMTCSLVGWDNDIASYYKEHERGDDRINLVDVIANQDGVTPENALPSAIAFRDAALARYIELRDQTETFISSQTRQYIGGLSAWIRGNLDWSANTARYRRPDRTTVAVSDERDCHIREYPQPPGIAWWANDPITAPAA</sequence>
<dbReference type="Proteomes" id="UP001500711">
    <property type="component" value="Unassembled WGS sequence"/>
</dbReference>
<evidence type="ECO:0000256" key="2">
    <source>
        <dbReference type="RuleBase" id="RU366034"/>
    </source>
</evidence>
<dbReference type="EC" id="4.2.3.-" evidence="2"/>
<organism evidence="3 4">
    <name type="scientific">Lentzea roselyniae</name>
    <dbReference type="NCBI Taxonomy" id="531940"/>
    <lineage>
        <taxon>Bacteria</taxon>
        <taxon>Bacillati</taxon>
        <taxon>Actinomycetota</taxon>
        <taxon>Actinomycetes</taxon>
        <taxon>Pseudonocardiales</taxon>
        <taxon>Pseudonocardiaceae</taxon>
        <taxon>Lentzea</taxon>
    </lineage>
</organism>
<dbReference type="Gene3D" id="1.10.600.10">
    <property type="entry name" value="Farnesyl Diphosphate Synthase"/>
    <property type="match status" value="1"/>
</dbReference>
<protein>
    <recommendedName>
        <fullName evidence="2">Terpene synthase</fullName>
        <ecNumber evidence="2">4.2.3.-</ecNumber>
    </recommendedName>
</protein>
<evidence type="ECO:0000313" key="4">
    <source>
        <dbReference type="Proteomes" id="UP001500711"/>
    </source>
</evidence>
<comment type="similarity">
    <text evidence="2">Belongs to the terpene synthase family.</text>
</comment>
<comment type="caution">
    <text evidence="3">The sequence shown here is derived from an EMBL/GenBank/DDBJ whole genome shotgun (WGS) entry which is preliminary data.</text>
</comment>
<keyword evidence="2" id="KW-0479">Metal-binding</keyword>
<name>A0ABP7CIM4_9PSEU</name>
<proteinExistence type="inferred from homology"/>
<keyword evidence="2" id="KW-0460">Magnesium</keyword>
<evidence type="ECO:0000313" key="3">
    <source>
        <dbReference type="EMBL" id="GAA3689601.1"/>
    </source>
</evidence>
<gene>
    <name evidence="3" type="ORF">GCM10022267_90390</name>
</gene>
<evidence type="ECO:0000256" key="1">
    <source>
        <dbReference type="ARBA" id="ARBA00023239"/>
    </source>
</evidence>
<keyword evidence="1 2" id="KW-0456">Lyase</keyword>
<dbReference type="InterPro" id="IPR034686">
    <property type="entry name" value="Terpene_cyclase-like_2"/>
</dbReference>
<keyword evidence="4" id="KW-1185">Reference proteome</keyword>
<dbReference type="PANTHER" id="PTHR35201:SF4">
    <property type="entry name" value="BETA-PINACENE SYNTHASE-RELATED"/>
    <property type="match status" value="1"/>
</dbReference>
<dbReference type="EMBL" id="BAABBE010000082">
    <property type="protein sequence ID" value="GAA3689601.1"/>
    <property type="molecule type" value="Genomic_DNA"/>
</dbReference>
<dbReference type="SFLD" id="SFLDS00005">
    <property type="entry name" value="Isoprenoid_Synthase_Type_I"/>
    <property type="match status" value="1"/>
</dbReference>
<dbReference type="SFLD" id="SFLDG01020">
    <property type="entry name" value="Terpene_Cyclase_Like_2"/>
    <property type="match status" value="1"/>
</dbReference>
<dbReference type="PANTHER" id="PTHR35201">
    <property type="entry name" value="TERPENE SYNTHASE"/>
    <property type="match status" value="1"/>
</dbReference>
<dbReference type="InterPro" id="IPR008949">
    <property type="entry name" value="Isoprenoid_synthase_dom_sf"/>
</dbReference>
<reference evidence="4" key="1">
    <citation type="journal article" date="2019" name="Int. J. Syst. Evol. Microbiol.">
        <title>The Global Catalogue of Microorganisms (GCM) 10K type strain sequencing project: providing services to taxonomists for standard genome sequencing and annotation.</title>
        <authorList>
            <consortium name="The Broad Institute Genomics Platform"/>
            <consortium name="The Broad Institute Genome Sequencing Center for Infectious Disease"/>
            <person name="Wu L."/>
            <person name="Ma J."/>
        </authorList>
    </citation>
    <scope>NUCLEOTIDE SEQUENCE [LARGE SCALE GENOMIC DNA]</scope>
    <source>
        <strain evidence="4">JCM 17494</strain>
    </source>
</reference>